<evidence type="ECO:0000313" key="4">
    <source>
        <dbReference type="WormBase" id="T06A10.1b"/>
    </source>
</evidence>
<keyword evidence="2" id="KW-0067">ATP-binding</keyword>
<feature type="region of interest" description="Disordered" evidence="1">
    <location>
        <begin position="17"/>
        <end position="39"/>
    </location>
</feature>
<keyword evidence="2" id="KW-0347">Helicase</keyword>
<evidence type="ECO:0000256" key="1">
    <source>
        <dbReference type="SAM" id="MobiDB-lite"/>
    </source>
</evidence>
<proteinExistence type="evidence at protein level"/>
<dbReference type="ExpressionAtlas" id="H2KAP9">
    <property type="expression patterns" value="baseline and differential"/>
</dbReference>
<feature type="compositionally biased region" description="Basic and acidic residues" evidence="1">
    <location>
        <begin position="17"/>
        <end position="28"/>
    </location>
</feature>
<keyword evidence="2" id="KW-0378">Hydrolase</keyword>
<dbReference type="CTD" id="178469"/>
<dbReference type="GeneID" id="178469"/>
<dbReference type="EMBL" id="BX284604">
    <property type="protein sequence ID" value="CCF23356.2"/>
    <property type="molecule type" value="Genomic_DNA"/>
</dbReference>
<dbReference type="AlphaFoldDB" id="H2KAP9"/>
<dbReference type="OrthoDB" id="7848262at2759"/>
<protein>
    <submittedName>
        <fullName evidence="2">Helicase C-terminal domain-containing protein</fullName>
    </submittedName>
</protein>
<sequence>MYKRRLDEQDAYLQHQNKLDDGILKETEAQTTAENPEKSMEMVEIECQTDEIQEELAEDEEYWDEEYWDEEELEGSEGSQEIFDDFPDVVEELEGSEGSEEASEAAPRAPQLEHLAAGYLRNMNFQAATQSYIDLMNSFARNFGGN</sequence>
<dbReference type="WormBase" id="T06A10.1b">
    <property type="protein sequence ID" value="CE50553"/>
    <property type="gene ID" value="WBGene00020284"/>
    <property type="gene designation" value="mel-46"/>
</dbReference>
<dbReference type="Proteomes" id="UP000001940">
    <property type="component" value="Chromosome IV"/>
</dbReference>
<evidence type="ECO:0000313" key="2">
    <source>
        <dbReference type="EMBL" id="CCF23356.2"/>
    </source>
</evidence>
<keyword evidence="2" id="KW-0547">Nucleotide-binding</keyword>
<dbReference type="Bgee" id="WBGene00020284">
    <property type="expression patterns" value="Expressed in larva and 4 other cell types or tissues"/>
</dbReference>
<name>H2KAP9_CAEEL</name>
<reference evidence="2 3" key="1">
    <citation type="journal article" date="1998" name="Science">
        <title>Genome sequence of the nematode C. elegans: a platform for investigating biology.</title>
        <authorList>
            <consortium name="The C. elegans sequencing consortium"/>
            <person name="Sulson J.E."/>
            <person name="Waterston R."/>
        </authorList>
    </citation>
    <scope>NUCLEOTIDE SEQUENCE [LARGE SCALE GENOMIC DNA]</scope>
    <source>
        <strain evidence="2 3">Bristol N2</strain>
    </source>
</reference>
<dbReference type="GO" id="GO:0004386">
    <property type="term" value="F:helicase activity"/>
    <property type="evidence" value="ECO:0007669"/>
    <property type="project" value="UniProtKB-KW"/>
</dbReference>
<dbReference type="AGR" id="WB:WBGene00020284"/>
<evidence type="ECO:0000313" key="3">
    <source>
        <dbReference type="Proteomes" id="UP000001940"/>
    </source>
</evidence>
<gene>
    <name evidence="2 4" type="primary">mel-46</name>
    <name evidence="2" type="ORF">CELE_T06A10.1</name>
    <name evidence="4" type="ORF">T06A10.1</name>
</gene>
<dbReference type="PeptideAtlas" id="H2KAP9"/>
<keyword evidence="5" id="KW-1267">Proteomics identification</keyword>
<keyword evidence="3" id="KW-1185">Reference proteome</keyword>
<evidence type="ECO:0007829" key="5">
    <source>
        <dbReference type="PeptideAtlas" id="H2KAP9"/>
    </source>
</evidence>
<dbReference type="RefSeq" id="NP_001380107.1">
    <property type="nucleotide sequence ID" value="NM_001392452.1"/>
</dbReference>
<organism evidence="2 3">
    <name type="scientific">Caenorhabditis elegans</name>
    <dbReference type="NCBI Taxonomy" id="6239"/>
    <lineage>
        <taxon>Eukaryota</taxon>
        <taxon>Metazoa</taxon>
        <taxon>Ecdysozoa</taxon>
        <taxon>Nematoda</taxon>
        <taxon>Chromadorea</taxon>
        <taxon>Rhabditida</taxon>
        <taxon>Rhabditina</taxon>
        <taxon>Rhabditomorpha</taxon>
        <taxon>Rhabditoidea</taxon>
        <taxon>Rhabditidae</taxon>
        <taxon>Peloderinae</taxon>
        <taxon>Caenorhabditis</taxon>
    </lineage>
</organism>
<accession>H2KAP9</accession>